<dbReference type="PROSITE" id="PS01278">
    <property type="entry name" value="MTTASE_RADICAL"/>
    <property type="match status" value="1"/>
</dbReference>
<evidence type="ECO:0000256" key="13">
    <source>
        <dbReference type="HAMAP-Rule" id="MF_01864"/>
    </source>
</evidence>
<comment type="function">
    <text evidence="1 13">Catalyzes the methylthiolation of N6-(dimethylallyl)adenosine (i(6)A), leading to the formation of 2-methylthio-N6-(dimethylallyl)adenosine (ms(2)i(6)A) at position 37 in tRNAs that read codons beginning with uridine.</text>
</comment>
<protein>
    <recommendedName>
        <fullName evidence="10 13">tRNA-2-methylthio-N(6)-dimethylallyladenosine synthase</fullName>
        <ecNumber evidence="9 13">2.8.4.3</ecNumber>
    </recommendedName>
    <alternativeName>
        <fullName evidence="12 13">(Dimethylallyl)adenosine tRNA methylthiotransferase MiaB</fullName>
    </alternativeName>
    <alternativeName>
        <fullName evidence="11 13">tRNA-i(6)A37 methylthiotransferase</fullName>
    </alternativeName>
</protein>
<dbReference type="PROSITE" id="PS51449">
    <property type="entry name" value="MTTASE_N"/>
    <property type="match status" value="1"/>
</dbReference>
<evidence type="ECO:0000256" key="9">
    <source>
        <dbReference type="ARBA" id="ARBA00033765"/>
    </source>
</evidence>
<keyword evidence="18" id="KW-1185">Reference proteome</keyword>
<evidence type="ECO:0000256" key="1">
    <source>
        <dbReference type="ARBA" id="ARBA00003234"/>
    </source>
</evidence>
<comment type="catalytic activity">
    <reaction evidence="13">
        <text>N(6)-dimethylallyladenosine(37) in tRNA + (sulfur carrier)-SH + AH2 + 2 S-adenosyl-L-methionine = 2-methylsulfanyl-N(6)-dimethylallyladenosine(37) in tRNA + (sulfur carrier)-H + 5'-deoxyadenosine + L-methionine + A + S-adenosyl-L-homocysteine + 2 H(+)</text>
        <dbReference type="Rhea" id="RHEA:37067"/>
        <dbReference type="Rhea" id="RHEA-COMP:10375"/>
        <dbReference type="Rhea" id="RHEA-COMP:10376"/>
        <dbReference type="Rhea" id="RHEA-COMP:14737"/>
        <dbReference type="Rhea" id="RHEA-COMP:14739"/>
        <dbReference type="ChEBI" id="CHEBI:13193"/>
        <dbReference type="ChEBI" id="CHEBI:15378"/>
        <dbReference type="ChEBI" id="CHEBI:17319"/>
        <dbReference type="ChEBI" id="CHEBI:17499"/>
        <dbReference type="ChEBI" id="CHEBI:29917"/>
        <dbReference type="ChEBI" id="CHEBI:57844"/>
        <dbReference type="ChEBI" id="CHEBI:57856"/>
        <dbReference type="ChEBI" id="CHEBI:59789"/>
        <dbReference type="ChEBI" id="CHEBI:64428"/>
        <dbReference type="ChEBI" id="CHEBI:74415"/>
        <dbReference type="ChEBI" id="CHEBI:74417"/>
        <dbReference type="EC" id="2.8.4.3"/>
    </reaction>
</comment>
<evidence type="ECO:0000256" key="5">
    <source>
        <dbReference type="ARBA" id="ARBA00022691"/>
    </source>
</evidence>
<dbReference type="FunFam" id="3.40.50.12160:FF:000003">
    <property type="entry name" value="CDK5 regulatory subunit-associated protein 1"/>
    <property type="match status" value="1"/>
</dbReference>
<dbReference type="CDD" id="cd01335">
    <property type="entry name" value="Radical_SAM"/>
    <property type="match status" value="1"/>
</dbReference>
<dbReference type="HOGENOM" id="CLU_018697_2_0_10"/>
<feature type="domain" description="MTTase N-terminal" evidence="15">
    <location>
        <begin position="4"/>
        <end position="120"/>
    </location>
</feature>
<evidence type="ECO:0000259" key="15">
    <source>
        <dbReference type="PROSITE" id="PS51449"/>
    </source>
</evidence>
<dbReference type="InterPro" id="IPR023404">
    <property type="entry name" value="rSAM_horseshoe"/>
</dbReference>
<dbReference type="Pfam" id="PF04055">
    <property type="entry name" value="Radical_SAM"/>
    <property type="match status" value="1"/>
</dbReference>
<dbReference type="InterPro" id="IPR013848">
    <property type="entry name" value="Methylthiotransferase_N"/>
</dbReference>
<sequence length="449" mass="50974">MKNGSVYIETYGCQMNFADTEIVLGVLKKQGYTVAQNPEDADIILLNTCSIRDNAEQRIYGRLGNLKNLKTKKPELVLGILGCMAERLRKDLIEEKKIVDVVVGPDEYRRLPEYIDIAFNGDKGIGVKLSRTETYDDIEPHREDGLSAWISVMRGCDKFCTFCVVPFTRGRERSRSLNSIVKEIEDLSARGFKEVTLLGQNVNSYQDEENDFSDLLAAAAKVDPSMRIRFTTSHPQDLSEKLLYTIAEQQNICNYIHLPVQSGSNRILELMNRTYTIEHYLNLIEKAKRIIPGVSFSTDIIAGFPTETWEDHLATLDVMRQVRYDGAYMFKYSPREGTKAYKMGDDVPEDVKTKRLQEIIDLQQQISYEINQGLIGKEEIVLVEGFSRKSNEFLSGRTDTNKVTIIPAQENIKPGDYIRIKINKATSATLFGEYLSHIVFEKSSVVLSA</sequence>
<dbReference type="HAMAP" id="MF_01864">
    <property type="entry name" value="tRNA_metthiotr_MiaB"/>
    <property type="match status" value="1"/>
</dbReference>
<gene>
    <name evidence="13" type="primary">miaB</name>
    <name evidence="17" type="ordered locus">IALB_0610</name>
</gene>
<dbReference type="NCBIfam" id="TIGR00089">
    <property type="entry name" value="MiaB/RimO family radical SAM methylthiotransferase"/>
    <property type="match status" value="1"/>
</dbReference>
<dbReference type="NCBIfam" id="TIGR01574">
    <property type="entry name" value="miaB-methiolase"/>
    <property type="match status" value="1"/>
</dbReference>
<name>I0AH65_IGNAJ</name>
<comment type="cofactor">
    <cofactor evidence="13">
        <name>[4Fe-4S] cluster</name>
        <dbReference type="ChEBI" id="CHEBI:49883"/>
    </cofactor>
    <text evidence="13">Binds 2 [4Fe-4S] clusters. One cluster is coordinated with 3 cysteines and an exchangeable S-adenosyl-L-methionine.</text>
</comment>
<comment type="subunit">
    <text evidence="13">Monomer.</text>
</comment>
<dbReference type="GO" id="GO:0005829">
    <property type="term" value="C:cytosol"/>
    <property type="evidence" value="ECO:0007669"/>
    <property type="project" value="TreeGrafter"/>
</dbReference>
<dbReference type="PROSITE" id="PS51918">
    <property type="entry name" value="RADICAL_SAM"/>
    <property type="match status" value="1"/>
</dbReference>
<dbReference type="SFLD" id="SFLDS00029">
    <property type="entry name" value="Radical_SAM"/>
    <property type="match status" value="1"/>
</dbReference>
<feature type="binding site" evidence="13">
    <location>
        <position position="49"/>
    </location>
    <ligand>
        <name>[4Fe-4S] cluster</name>
        <dbReference type="ChEBI" id="CHEBI:49883"/>
        <label>1</label>
    </ligand>
</feature>
<keyword evidence="13" id="KW-0819">tRNA processing</keyword>
<dbReference type="OrthoDB" id="9805215at2"/>
<evidence type="ECO:0000256" key="8">
    <source>
        <dbReference type="ARBA" id="ARBA00023014"/>
    </source>
</evidence>
<dbReference type="InterPro" id="IPR038135">
    <property type="entry name" value="Methylthiotransferase_N_sf"/>
</dbReference>
<dbReference type="Pfam" id="PF00919">
    <property type="entry name" value="UPF0004"/>
    <property type="match status" value="1"/>
</dbReference>
<dbReference type="PANTHER" id="PTHR43020">
    <property type="entry name" value="CDK5 REGULATORY SUBUNIT-ASSOCIATED PROTEIN 1"/>
    <property type="match status" value="1"/>
</dbReference>
<dbReference type="GO" id="GO:0051539">
    <property type="term" value="F:4 iron, 4 sulfur cluster binding"/>
    <property type="evidence" value="ECO:0007669"/>
    <property type="project" value="UniProtKB-UniRule"/>
</dbReference>
<dbReference type="InterPro" id="IPR006463">
    <property type="entry name" value="MiaB_methiolase"/>
</dbReference>
<keyword evidence="4 13" id="KW-0808">Transferase</keyword>
<dbReference type="Gene3D" id="3.80.30.20">
    <property type="entry name" value="tm_1862 like domain"/>
    <property type="match status" value="1"/>
</dbReference>
<feature type="binding site" evidence="13">
    <location>
        <position position="13"/>
    </location>
    <ligand>
        <name>[4Fe-4S] cluster</name>
        <dbReference type="ChEBI" id="CHEBI:49883"/>
        <label>1</label>
    </ligand>
</feature>
<feature type="binding site" evidence="13">
    <location>
        <position position="156"/>
    </location>
    <ligand>
        <name>[4Fe-4S] cluster</name>
        <dbReference type="ChEBI" id="CHEBI:49883"/>
        <label>2</label>
        <note>4Fe-4S-S-AdoMet</note>
    </ligand>
</feature>
<keyword evidence="7 13" id="KW-0408">Iron</keyword>
<evidence type="ECO:0000313" key="18">
    <source>
        <dbReference type="Proteomes" id="UP000007394"/>
    </source>
</evidence>
<reference evidence="17 18" key="1">
    <citation type="journal article" date="2012" name="Front. Microbiol.">
        <title>Complete genome of Ignavibacterium album, a metabolically versatile, flagellated, facultative anaerobe from the phylum Chlorobi.</title>
        <authorList>
            <person name="Liu Z."/>
            <person name="Frigaard N.-U."/>
            <person name="Vogl K."/>
            <person name="Iino T."/>
            <person name="Ohkuma M."/>
            <person name="Overmann J."/>
            <person name="Bryant D.A."/>
        </authorList>
    </citation>
    <scope>NUCLEOTIDE SEQUENCE [LARGE SCALE GENOMIC DNA]</scope>
    <source>
        <strain evidence="18">DSM 19864 / JCM 16511 / NBRC 101810 / Mat9-16</strain>
    </source>
</reference>
<keyword evidence="5 13" id="KW-0949">S-adenosyl-L-methionine</keyword>
<feature type="binding site" evidence="13">
    <location>
        <position position="83"/>
    </location>
    <ligand>
        <name>[4Fe-4S] cluster</name>
        <dbReference type="ChEBI" id="CHEBI:49883"/>
        <label>1</label>
    </ligand>
</feature>
<evidence type="ECO:0000256" key="3">
    <source>
        <dbReference type="ARBA" id="ARBA00022490"/>
    </source>
</evidence>
<keyword evidence="6 13" id="KW-0479">Metal-binding</keyword>
<proteinExistence type="inferred from homology"/>
<feature type="domain" description="TRAM" evidence="14">
    <location>
        <begin position="372"/>
        <end position="436"/>
    </location>
</feature>
<dbReference type="InterPro" id="IPR020612">
    <property type="entry name" value="Methylthiotransferase_CS"/>
</dbReference>
<evidence type="ECO:0000256" key="2">
    <source>
        <dbReference type="ARBA" id="ARBA00022485"/>
    </source>
</evidence>
<keyword evidence="8 13" id="KW-0411">Iron-sulfur</keyword>
<evidence type="ECO:0000256" key="4">
    <source>
        <dbReference type="ARBA" id="ARBA00022679"/>
    </source>
</evidence>
<dbReference type="Pfam" id="PF01938">
    <property type="entry name" value="TRAM"/>
    <property type="match status" value="1"/>
</dbReference>
<evidence type="ECO:0000256" key="7">
    <source>
        <dbReference type="ARBA" id="ARBA00023004"/>
    </source>
</evidence>
<dbReference type="InterPro" id="IPR002792">
    <property type="entry name" value="TRAM_dom"/>
</dbReference>
<comment type="similarity">
    <text evidence="13">Belongs to the methylthiotransferase family. MiaB subfamily.</text>
</comment>
<evidence type="ECO:0000256" key="11">
    <source>
        <dbReference type="ARBA" id="ARBA00080698"/>
    </source>
</evidence>
<dbReference type="InterPro" id="IPR005839">
    <property type="entry name" value="Methylthiotransferase"/>
</dbReference>
<evidence type="ECO:0000256" key="6">
    <source>
        <dbReference type="ARBA" id="ARBA00022723"/>
    </source>
</evidence>
<dbReference type="KEGG" id="ial:IALB_0610"/>
<dbReference type="Gene3D" id="3.40.50.12160">
    <property type="entry name" value="Methylthiotransferase, N-terminal domain"/>
    <property type="match status" value="1"/>
</dbReference>
<evidence type="ECO:0000313" key="17">
    <source>
        <dbReference type="EMBL" id="AFH48322.1"/>
    </source>
</evidence>
<feature type="binding site" evidence="13">
    <location>
        <position position="160"/>
    </location>
    <ligand>
        <name>[4Fe-4S] cluster</name>
        <dbReference type="ChEBI" id="CHEBI:49883"/>
        <label>2</label>
        <note>4Fe-4S-S-AdoMet</note>
    </ligand>
</feature>
<dbReference type="EC" id="2.8.4.3" evidence="9 13"/>
<feature type="domain" description="Radical SAM core" evidence="16">
    <location>
        <begin position="142"/>
        <end position="369"/>
    </location>
</feature>
<dbReference type="InterPro" id="IPR007197">
    <property type="entry name" value="rSAM"/>
</dbReference>
<feature type="binding site" evidence="13">
    <location>
        <position position="163"/>
    </location>
    <ligand>
        <name>[4Fe-4S] cluster</name>
        <dbReference type="ChEBI" id="CHEBI:49883"/>
        <label>2</label>
        <note>4Fe-4S-S-AdoMet</note>
    </ligand>
</feature>
<dbReference type="SUPFAM" id="SSF102114">
    <property type="entry name" value="Radical SAM enzymes"/>
    <property type="match status" value="1"/>
</dbReference>
<keyword evidence="2 13" id="KW-0004">4Fe-4S</keyword>
<dbReference type="PROSITE" id="PS50926">
    <property type="entry name" value="TRAM"/>
    <property type="match status" value="1"/>
</dbReference>
<dbReference type="PATRIC" id="fig|945713.3.peg.611"/>
<dbReference type="Proteomes" id="UP000007394">
    <property type="component" value="Chromosome"/>
</dbReference>
<organism evidence="17 18">
    <name type="scientific">Ignavibacterium album (strain DSM 19864 / JCM 16511 / NBRC 101810 / Mat9-16)</name>
    <dbReference type="NCBI Taxonomy" id="945713"/>
    <lineage>
        <taxon>Bacteria</taxon>
        <taxon>Pseudomonadati</taxon>
        <taxon>Ignavibacteriota</taxon>
        <taxon>Ignavibacteria</taxon>
        <taxon>Ignavibacteriales</taxon>
        <taxon>Ignavibacteriaceae</taxon>
        <taxon>Ignavibacterium</taxon>
    </lineage>
</organism>
<evidence type="ECO:0000256" key="10">
    <source>
        <dbReference type="ARBA" id="ARBA00068570"/>
    </source>
</evidence>
<evidence type="ECO:0000259" key="14">
    <source>
        <dbReference type="PROSITE" id="PS50926"/>
    </source>
</evidence>
<evidence type="ECO:0000256" key="12">
    <source>
        <dbReference type="ARBA" id="ARBA00081141"/>
    </source>
</evidence>
<dbReference type="GO" id="GO:0035597">
    <property type="term" value="F:tRNA-2-methylthio-N(6)-dimethylallyladenosine(37) synthase activity"/>
    <property type="evidence" value="ECO:0007669"/>
    <property type="project" value="UniProtKB-EC"/>
</dbReference>
<evidence type="ECO:0000259" key="16">
    <source>
        <dbReference type="PROSITE" id="PS51918"/>
    </source>
</evidence>
<dbReference type="AlphaFoldDB" id="I0AH65"/>
<dbReference type="FunFam" id="3.80.30.20:FF:000001">
    <property type="entry name" value="tRNA-2-methylthio-N(6)-dimethylallyladenosine synthase 2"/>
    <property type="match status" value="1"/>
</dbReference>
<dbReference type="InterPro" id="IPR006638">
    <property type="entry name" value="Elp3/MiaA/NifB-like_rSAM"/>
</dbReference>
<accession>I0AH65</accession>
<comment type="subcellular location">
    <subcellularLocation>
        <location evidence="13">Cytoplasm</location>
    </subcellularLocation>
</comment>
<dbReference type="SFLD" id="SFLDF00273">
    <property type="entry name" value="(dimethylallyl)adenosine_tRNA"/>
    <property type="match status" value="1"/>
</dbReference>
<dbReference type="SFLD" id="SFLDG01061">
    <property type="entry name" value="methylthiotransferase"/>
    <property type="match status" value="1"/>
</dbReference>
<dbReference type="GO" id="GO:0046872">
    <property type="term" value="F:metal ion binding"/>
    <property type="evidence" value="ECO:0007669"/>
    <property type="project" value="UniProtKB-KW"/>
</dbReference>
<dbReference type="SFLD" id="SFLDF00413">
    <property type="entry name" value="CDK5RAP1"/>
    <property type="match status" value="1"/>
</dbReference>
<dbReference type="STRING" id="945713.IALB_0610"/>
<dbReference type="EMBL" id="CP003418">
    <property type="protein sequence ID" value="AFH48322.1"/>
    <property type="molecule type" value="Genomic_DNA"/>
</dbReference>
<keyword evidence="3 13" id="KW-0963">Cytoplasm</keyword>
<dbReference type="SMART" id="SM00729">
    <property type="entry name" value="Elp3"/>
    <property type="match status" value="1"/>
</dbReference>
<dbReference type="eggNOG" id="COG0621">
    <property type="taxonomic scope" value="Bacteria"/>
</dbReference>
<dbReference type="PANTHER" id="PTHR43020:SF2">
    <property type="entry name" value="MITOCHONDRIAL TRNA METHYLTHIOTRANSFERASE CDK5RAP1"/>
    <property type="match status" value="1"/>
</dbReference>
<dbReference type="RefSeq" id="WP_014559480.1">
    <property type="nucleotide sequence ID" value="NC_017464.1"/>
</dbReference>
<dbReference type="SFLD" id="SFLDG01082">
    <property type="entry name" value="B12-binding_domain_containing"/>
    <property type="match status" value="1"/>
</dbReference>
<dbReference type="InterPro" id="IPR058240">
    <property type="entry name" value="rSAM_sf"/>
</dbReference>